<dbReference type="InterPro" id="IPR021533">
    <property type="entry name" value="PepSY-like"/>
</dbReference>
<dbReference type="Proteomes" id="UP001363035">
    <property type="component" value="Unassembled WGS sequence"/>
</dbReference>
<gene>
    <name evidence="3" type="ORF">VJ786_08785</name>
</gene>
<dbReference type="EMBL" id="JAYLLN010000018">
    <property type="protein sequence ID" value="MEI5984998.1"/>
    <property type="molecule type" value="Genomic_DNA"/>
</dbReference>
<feature type="signal peptide" evidence="1">
    <location>
        <begin position="1"/>
        <end position="22"/>
    </location>
</feature>
<name>A0ABU8I670_9SPHI</name>
<evidence type="ECO:0000313" key="3">
    <source>
        <dbReference type="EMBL" id="MEI5984998.1"/>
    </source>
</evidence>
<dbReference type="SUPFAM" id="SSF160574">
    <property type="entry name" value="BT0923-like"/>
    <property type="match status" value="1"/>
</dbReference>
<evidence type="ECO:0000313" key="4">
    <source>
        <dbReference type="Proteomes" id="UP001363035"/>
    </source>
</evidence>
<feature type="chain" id="PRO_5046827499" evidence="1">
    <location>
        <begin position="23"/>
        <end position="147"/>
    </location>
</feature>
<sequence>MKSITKISMIAAMLVASFSASAQKKVLEFNQLPKTAQSFVNTHYNKGQISLVSSEKEMLSGMEYKVVLQNGTEIEFDQKGNWTEVDAKQKSVPQAIIPASIMNYVRKSFPNNEVVQLKKERNGFEVELTSGLDLEFNKKGEFVRIDD</sequence>
<accession>A0ABU8I670</accession>
<reference evidence="3 4" key="1">
    <citation type="submission" date="2024-01" db="EMBL/GenBank/DDBJ databases">
        <title>Sphingobacterium tenebrionis sp. nov., a novel endophyte isolated from tenebrio molitor intestines.</title>
        <authorList>
            <person name="Zhang C."/>
        </authorList>
    </citation>
    <scope>NUCLEOTIDE SEQUENCE [LARGE SCALE GENOMIC DNA]</scope>
    <source>
        <strain evidence="3 4">PU5-4</strain>
    </source>
</reference>
<evidence type="ECO:0000259" key="2">
    <source>
        <dbReference type="Pfam" id="PF11396"/>
    </source>
</evidence>
<dbReference type="RefSeq" id="WP_134776726.1">
    <property type="nucleotide sequence ID" value="NZ_JAYLLN010000018.1"/>
</dbReference>
<dbReference type="Pfam" id="PF11396">
    <property type="entry name" value="PepSY_like"/>
    <property type="match status" value="1"/>
</dbReference>
<comment type="caution">
    <text evidence="3">The sequence shown here is derived from an EMBL/GenBank/DDBJ whole genome shotgun (WGS) entry which is preliminary data.</text>
</comment>
<feature type="domain" description="Putative beta-lactamase-inhibitor-like PepSY-like" evidence="2">
    <location>
        <begin position="63"/>
        <end position="143"/>
    </location>
</feature>
<proteinExistence type="predicted"/>
<evidence type="ECO:0000256" key="1">
    <source>
        <dbReference type="SAM" id="SignalP"/>
    </source>
</evidence>
<protein>
    <submittedName>
        <fullName evidence="3">PepSY-like domain-containing protein</fullName>
    </submittedName>
</protein>
<dbReference type="Gene3D" id="3.40.1420.30">
    <property type="match status" value="1"/>
</dbReference>
<keyword evidence="4" id="KW-1185">Reference proteome</keyword>
<organism evidence="3 4">
    <name type="scientific">Sphingobacterium tenebrionis</name>
    <dbReference type="NCBI Taxonomy" id="3111775"/>
    <lineage>
        <taxon>Bacteria</taxon>
        <taxon>Pseudomonadati</taxon>
        <taxon>Bacteroidota</taxon>
        <taxon>Sphingobacteriia</taxon>
        <taxon>Sphingobacteriales</taxon>
        <taxon>Sphingobacteriaceae</taxon>
        <taxon>Sphingobacterium</taxon>
    </lineage>
</organism>
<keyword evidence="1" id="KW-0732">Signal</keyword>